<accession>A0A0B6YE59</accession>
<dbReference type="Gene3D" id="2.60.40.10">
    <property type="entry name" value="Immunoglobulins"/>
    <property type="match status" value="1"/>
</dbReference>
<dbReference type="InterPro" id="IPR013783">
    <property type="entry name" value="Ig-like_fold"/>
</dbReference>
<sequence>HVKVPKVVSTHEPKSEFAIGTVEVTYTATDGAGNTAKCTFNVTLIYEQPCKLPEIVNGRFRCDDSDIGICNIECYENHILNPLGMFQRP</sequence>
<feature type="non-terminal residue" evidence="3">
    <location>
        <position position="89"/>
    </location>
</feature>
<organism evidence="3">
    <name type="scientific">Arion vulgaris</name>
    <dbReference type="NCBI Taxonomy" id="1028688"/>
    <lineage>
        <taxon>Eukaryota</taxon>
        <taxon>Metazoa</taxon>
        <taxon>Spiralia</taxon>
        <taxon>Lophotrochozoa</taxon>
        <taxon>Mollusca</taxon>
        <taxon>Gastropoda</taxon>
        <taxon>Heterobranchia</taxon>
        <taxon>Euthyneura</taxon>
        <taxon>Panpulmonata</taxon>
        <taxon>Eupulmonata</taxon>
        <taxon>Stylommatophora</taxon>
        <taxon>Helicina</taxon>
        <taxon>Arionoidea</taxon>
        <taxon>Arionidae</taxon>
        <taxon>Arion</taxon>
    </lineage>
</organism>
<feature type="domain" description="HYR" evidence="2">
    <location>
        <begin position="1"/>
        <end position="46"/>
    </location>
</feature>
<evidence type="ECO:0000256" key="1">
    <source>
        <dbReference type="ARBA" id="ARBA00022737"/>
    </source>
</evidence>
<protein>
    <recommendedName>
        <fullName evidence="2">HYR domain-containing protein</fullName>
    </recommendedName>
</protein>
<dbReference type="InterPro" id="IPR003410">
    <property type="entry name" value="HYR_dom"/>
</dbReference>
<dbReference type="PROSITE" id="PS50825">
    <property type="entry name" value="HYR"/>
    <property type="match status" value="1"/>
</dbReference>
<gene>
    <name evidence="3" type="primary">ORF22851</name>
</gene>
<dbReference type="EMBL" id="HACG01007593">
    <property type="protein sequence ID" value="CEK54458.1"/>
    <property type="molecule type" value="Transcribed_RNA"/>
</dbReference>
<proteinExistence type="predicted"/>
<reference evidence="3" key="1">
    <citation type="submission" date="2014-12" db="EMBL/GenBank/DDBJ databases">
        <title>Insight into the proteome of Arion vulgaris.</title>
        <authorList>
            <person name="Aradska J."/>
            <person name="Bulat T."/>
            <person name="Smidak R."/>
            <person name="Sarate P."/>
            <person name="Gangsoo J."/>
            <person name="Sialana F."/>
            <person name="Bilban M."/>
            <person name="Lubec G."/>
        </authorList>
    </citation>
    <scope>NUCLEOTIDE SEQUENCE</scope>
    <source>
        <tissue evidence="3">Skin</tissue>
    </source>
</reference>
<dbReference type="PANTHER" id="PTHR24273:SF32">
    <property type="entry name" value="HYALIN"/>
    <property type="match status" value="1"/>
</dbReference>
<evidence type="ECO:0000313" key="3">
    <source>
        <dbReference type="EMBL" id="CEK54458.1"/>
    </source>
</evidence>
<dbReference type="Pfam" id="PF02494">
    <property type="entry name" value="HYR"/>
    <property type="match status" value="1"/>
</dbReference>
<keyword evidence="1" id="KW-0677">Repeat</keyword>
<dbReference type="AlphaFoldDB" id="A0A0B6YE59"/>
<dbReference type="PANTHER" id="PTHR24273">
    <property type="entry name" value="FI04643P-RELATED"/>
    <property type="match status" value="1"/>
</dbReference>
<name>A0A0B6YE59_9EUPU</name>
<feature type="non-terminal residue" evidence="3">
    <location>
        <position position="1"/>
    </location>
</feature>
<evidence type="ECO:0000259" key="2">
    <source>
        <dbReference type="PROSITE" id="PS50825"/>
    </source>
</evidence>